<dbReference type="EMBL" id="JRFA01000008">
    <property type="protein sequence ID" value="KGN75137.1"/>
    <property type="molecule type" value="Genomic_DNA"/>
</dbReference>
<evidence type="ECO:0000313" key="6">
    <source>
        <dbReference type="EMBL" id="KGN75137.1"/>
    </source>
</evidence>
<evidence type="ECO:0000259" key="5">
    <source>
        <dbReference type="Pfam" id="PF17678"/>
    </source>
</evidence>
<dbReference type="AlphaFoldDB" id="A0A0A2EBU6"/>
<sequence>MNYSKSLFLLFFLSINFLVYGQKKYSHYVNPFIGSSNFGTTNPGANLPHGLMNITPFNVMGSELNSFDKDKRWWSAPYTSDNKFCTGFSHVNLSGVGCPDLGSILLMPTAGELEVDYHKYGSIMSKEKARPGYYSTYLDNHGIKAEVTATMRTALSAFTYSKGGKANILLNLGEGLTNESGATVKFINDSTITGSKLMGTFCYNPQAVFRQYFAMRIDRKALARGYWKKQRLMEGVEAEWDQDHGKYKVYRDYTKDMSGDDIGVWFSFDVKPGETLYVQTAVSFVSEANALKNLHEEQQTEHVDRPFFTQLVEKAEKRWDETLGIIEVEGGTDEEKTIFYTALYHLLIHPNILNDVNGEYPQMESLKTGKRNHDRYTVYSLWDTYRNVHPLLCIIYPKRQLDMVNTMLDMYRESGWLPKWELYGRETLTMEGDPSISVINDTYQRGLRDFDTALAYEAMKKGADTPGKENKMRPDNDDYLSLGYVPIRGKYDNSVSHALEYYIADWNLSCFASALGHKKDAKKYLAQSLRYKKYYDKEFGTLRPVLPDGKFLTPFNPLDGQNFEPCPGFHEGTAWNYTFFVPHDIKGLTKLMGGKKKFVQKLQLVFDKGYYDPANEPDIAYPYLFTYFPDEAWRTQKITRELLKQHFHNAPTGIPGNDDTGTMSAWAVFTMMGFYPDCPGNTEYALTLPIFSKITIHLDKKYYANDKLIITVDPKLRESGKYFNGYKISSTGKVYNNTYRIDHSLLMNAKELIFF</sequence>
<comment type="caution">
    <text evidence="6">The sequence shown here is derived from an EMBL/GenBank/DDBJ whole genome shotgun (WGS) entry which is preliminary data.</text>
</comment>
<comment type="subunit">
    <text evidence="2">Monomer.</text>
</comment>
<protein>
    <submittedName>
        <fullName evidence="6">Alpha-mannosidase</fullName>
    </submittedName>
</protein>
<dbReference type="GO" id="GO:0006516">
    <property type="term" value="P:glycoprotein catabolic process"/>
    <property type="evidence" value="ECO:0007669"/>
    <property type="project" value="TreeGrafter"/>
</dbReference>
<dbReference type="eggNOG" id="COG3537">
    <property type="taxonomic scope" value="Bacteria"/>
</dbReference>
<dbReference type="Gene3D" id="2.70.98.10">
    <property type="match status" value="1"/>
</dbReference>
<dbReference type="InterPro" id="IPR014718">
    <property type="entry name" value="GH-type_carb-bd"/>
</dbReference>
<dbReference type="GO" id="GO:0005975">
    <property type="term" value="P:carbohydrate metabolic process"/>
    <property type="evidence" value="ECO:0007669"/>
    <property type="project" value="InterPro"/>
</dbReference>
<evidence type="ECO:0000256" key="1">
    <source>
        <dbReference type="ARBA" id="ARBA00001913"/>
    </source>
</evidence>
<proteinExistence type="predicted"/>
<evidence type="ECO:0000256" key="3">
    <source>
        <dbReference type="ARBA" id="ARBA00022837"/>
    </source>
</evidence>
<evidence type="ECO:0000259" key="4">
    <source>
        <dbReference type="Pfam" id="PF07971"/>
    </source>
</evidence>
<dbReference type="Gene3D" id="1.20.1050.60">
    <property type="entry name" value="alpha-1,2-mannosidase"/>
    <property type="match status" value="1"/>
</dbReference>
<dbReference type="NCBIfam" id="TIGR01180">
    <property type="entry name" value="aman2_put"/>
    <property type="match status" value="1"/>
</dbReference>
<dbReference type="GO" id="GO:0030246">
    <property type="term" value="F:carbohydrate binding"/>
    <property type="evidence" value="ECO:0007669"/>
    <property type="project" value="InterPro"/>
</dbReference>
<dbReference type="InterPro" id="IPR050883">
    <property type="entry name" value="PNGase"/>
</dbReference>
<feature type="domain" description="Glycosyl hydrolase family 92 N-terminal" evidence="5">
    <location>
        <begin position="28"/>
        <end position="283"/>
    </location>
</feature>
<evidence type="ECO:0000256" key="2">
    <source>
        <dbReference type="ARBA" id="ARBA00011245"/>
    </source>
</evidence>
<dbReference type="InterPro" id="IPR041371">
    <property type="entry name" value="GH92_N"/>
</dbReference>
<keyword evidence="3" id="KW-0106">Calcium</keyword>
<dbReference type="Gene3D" id="1.20.1610.10">
    <property type="entry name" value="alpha-1,2-mannosidases domains"/>
    <property type="match status" value="1"/>
</dbReference>
<dbReference type="InterPro" id="IPR005887">
    <property type="entry name" value="GH92_a_mannosidase_put"/>
</dbReference>
<dbReference type="FunFam" id="1.20.1050.60:FF:000001">
    <property type="entry name" value="Putative alpha-1,2-mannosidase"/>
    <property type="match status" value="1"/>
</dbReference>
<feature type="domain" description="Glycosyl hydrolase family 92" evidence="4">
    <location>
        <begin position="289"/>
        <end position="754"/>
    </location>
</feature>
<dbReference type="PANTHER" id="PTHR12143:SF39">
    <property type="entry name" value="SECRETED PROTEIN"/>
    <property type="match status" value="1"/>
</dbReference>
<dbReference type="Gene3D" id="3.30.2080.10">
    <property type="entry name" value="GH92 mannosidase domain"/>
    <property type="match status" value="1"/>
</dbReference>
<gene>
    <name evidence="6" type="ORF">HQ47_01960</name>
</gene>
<dbReference type="RefSeq" id="WP_036873055.1">
    <property type="nucleotide sequence ID" value="NZ_JRFA01000008.1"/>
</dbReference>
<dbReference type="GO" id="GO:0000224">
    <property type="term" value="F:peptide-N4-(N-acetyl-beta-glucosaminyl)asparagine amidase activity"/>
    <property type="evidence" value="ECO:0007669"/>
    <property type="project" value="TreeGrafter"/>
</dbReference>
<keyword evidence="7" id="KW-1185">Reference proteome</keyword>
<dbReference type="Proteomes" id="UP000030103">
    <property type="component" value="Unassembled WGS sequence"/>
</dbReference>
<dbReference type="Pfam" id="PF17678">
    <property type="entry name" value="Glyco_hydro_92N"/>
    <property type="match status" value="1"/>
</dbReference>
<organism evidence="6 7">
    <name type="scientific">Porphyromonas macacae</name>
    <dbReference type="NCBI Taxonomy" id="28115"/>
    <lineage>
        <taxon>Bacteria</taxon>
        <taxon>Pseudomonadati</taxon>
        <taxon>Bacteroidota</taxon>
        <taxon>Bacteroidia</taxon>
        <taxon>Bacteroidales</taxon>
        <taxon>Porphyromonadaceae</taxon>
        <taxon>Porphyromonas</taxon>
    </lineage>
</organism>
<evidence type="ECO:0000313" key="7">
    <source>
        <dbReference type="Proteomes" id="UP000030103"/>
    </source>
</evidence>
<dbReference type="STRING" id="28115.HQ47_01960"/>
<dbReference type="PANTHER" id="PTHR12143">
    <property type="entry name" value="PEPTIDE N-GLYCANASE PNGASE -RELATED"/>
    <property type="match status" value="1"/>
</dbReference>
<dbReference type="GO" id="GO:0005829">
    <property type="term" value="C:cytosol"/>
    <property type="evidence" value="ECO:0007669"/>
    <property type="project" value="TreeGrafter"/>
</dbReference>
<dbReference type="Pfam" id="PF07971">
    <property type="entry name" value="Glyco_hydro_92"/>
    <property type="match status" value="1"/>
</dbReference>
<dbReference type="SUPFAM" id="SSF48208">
    <property type="entry name" value="Six-hairpin glycosidases"/>
    <property type="match status" value="1"/>
</dbReference>
<comment type="cofactor">
    <cofactor evidence="1">
        <name>Ca(2+)</name>
        <dbReference type="ChEBI" id="CHEBI:29108"/>
    </cofactor>
</comment>
<name>A0A0A2EBU6_9PORP</name>
<reference evidence="6 7" key="1">
    <citation type="submission" date="2014-09" db="EMBL/GenBank/DDBJ databases">
        <title>Draft Genome Sequence of Porphyromonas macacae COT-192_OH2859.</title>
        <authorList>
            <person name="Wallis C."/>
            <person name="Deusch O."/>
            <person name="O'Flynn C."/>
            <person name="Davis I."/>
            <person name="Horsfall A."/>
            <person name="Kirkwood N."/>
            <person name="Harris S."/>
            <person name="Eisen J.A."/>
            <person name="Coil D.A."/>
            <person name="Darling A.E."/>
            <person name="Jospin G."/>
            <person name="Alexiev A."/>
        </authorList>
    </citation>
    <scope>NUCLEOTIDE SEQUENCE [LARGE SCALE GENOMIC DNA]</scope>
    <source>
        <strain evidence="7">COT-192 OH2859</strain>
    </source>
</reference>
<accession>A0A0A2EBU6</accession>
<dbReference type="InterPro" id="IPR012939">
    <property type="entry name" value="Glyco_hydro_92"/>
</dbReference>
<dbReference type="InterPro" id="IPR008928">
    <property type="entry name" value="6-hairpin_glycosidase_sf"/>
</dbReference>